<comment type="catalytic activity">
    <reaction evidence="5 8">
        <text>sn-glycerol 3-phosphate + NAD(+) = dihydroxyacetone phosphate + NADH + H(+)</text>
        <dbReference type="Rhea" id="RHEA:11092"/>
        <dbReference type="ChEBI" id="CHEBI:15378"/>
        <dbReference type="ChEBI" id="CHEBI:57540"/>
        <dbReference type="ChEBI" id="CHEBI:57597"/>
        <dbReference type="ChEBI" id="CHEBI:57642"/>
        <dbReference type="ChEBI" id="CHEBI:57945"/>
        <dbReference type="EC" id="1.1.1.8"/>
    </reaction>
</comment>
<dbReference type="InterPro" id="IPR008927">
    <property type="entry name" value="6-PGluconate_DH-like_C_sf"/>
</dbReference>
<evidence type="ECO:0000256" key="2">
    <source>
        <dbReference type="ARBA" id="ARBA00013218"/>
    </source>
</evidence>
<dbReference type="Gene3D" id="1.10.1040.10">
    <property type="entry name" value="N-(1-d-carboxylethyl)-l-norvaline Dehydrogenase, domain 2"/>
    <property type="match status" value="1"/>
</dbReference>
<dbReference type="GO" id="GO:0005829">
    <property type="term" value="C:cytosol"/>
    <property type="evidence" value="ECO:0007669"/>
    <property type="project" value="TreeGrafter"/>
</dbReference>
<dbReference type="InterPro" id="IPR011128">
    <property type="entry name" value="G3P_DH_NAD-dep_N"/>
</dbReference>
<dbReference type="InterPro" id="IPR036291">
    <property type="entry name" value="NAD(P)-bd_dom_sf"/>
</dbReference>
<proteinExistence type="inferred from homology"/>
<dbReference type="InterPro" id="IPR006109">
    <property type="entry name" value="G3P_DH_NAD-dep_C"/>
</dbReference>
<dbReference type="InterPro" id="IPR013328">
    <property type="entry name" value="6PGD_dom2"/>
</dbReference>
<sequence length="455" mass="49293">MPGQDSLSVYEKKHKVTVVGSGNWGSTIAKIVAENTKEHPDLFEQEVQMWVYEEEVTIPKDSPNYDSSMGDKPQKLTEIINKYHENVKYLPGIRLPDNVRANPSAQDAVKDASILIFNLPHQFIGNVCKQINGHILPFARGISCIKGVNVSDEGISLFSEWIGDGLGIYCGALSGANLAGEIAQEKWSETTIAYDPPPMDHSRAASPRSTSPVRDGGAPDLTITPADVQHKDAKGKASKTKLTPMPSDYPPLDHETFAKLFHRPYFHVSMVSDVAGVSLSGALKNVVALAAGFVEGRGWGDNAKAAIMRVGLMEMVQFGKEFFGETVKTATFTEESAGVADLITSCSGGRNFRCAKLSIERGVSVEEVERTELNGQKVQGTTTAKEVNNFLKARGLEKEYPLFTAVIGELSWSCPPQTDSQSVANINQSTGILEGKHGVDDIPSLVARSAHGFKK</sequence>
<evidence type="ECO:0000313" key="13">
    <source>
        <dbReference type="Proteomes" id="UP000319257"/>
    </source>
</evidence>
<comment type="similarity">
    <text evidence="1 7">Belongs to the NAD-dependent glycerol-3-phosphate dehydrogenase family.</text>
</comment>
<dbReference type="STRING" id="1093900.A0A507BHG5"/>
<evidence type="ECO:0000256" key="9">
    <source>
        <dbReference type="SAM" id="MobiDB-lite"/>
    </source>
</evidence>
<evidence type="ECO:0000259" key="10">
    <source>
        <dbReference type="Pfam" id="PF01210"/>
    </source>
</evidence>
<dbReference type="Pfam" id="PF07479">
    <property type="entry name" value="NAD_Gly3P_dh_C"/>
    <property type="match status" value="1"/>
</dbReference>
<protein>
    <recommendedName>
        <fullName evidence="6 8">Glycerol-3-phosphate dehydrogenase [NAD(+)]</fullName>
        <ecNumber evidence="2 8">1.1.1.8</ecNumber>
    </recommendedName>
</protein>
<dbReference type="FunFam" id="1.10.1040.10:FF:000004">
    <property type="entry name" value="Glycerol-3-phosphate dehydrogenase [NAD(+)]"/>
    <property type="match status" value="1"/>
</dbReference>
<reference evidence="12 13" key="1">
    <citation type="submission" date="2019-06" db="EMBL/GenBank/DDBJ databases">
        <title>Draft genome sequence of the filamentous fungus Phialemoniopsis curvata isolated from diesel fuel.</title>
        <authorList>
            <person name="Varaljay V.A."/>
            <person name="Lyon W.J."/>
            <person name="Crouch A.L."/>
            <person name="Drake C.E."/>
            <person name="Hollomon J.M."/>
            <person name="Nadeau L.J."/>
            <person name="Nunn H.S."/>
            <person name="Stevenson B.S."/>
            <person name="Bojanowski C.L."/>
            <person name="Crookes-Goodson W.J."/>
        </authorList>
    </citation>
    <scope>NUCLEOTIDE SEQUENCE [LARGE SCALE GENOMIC DNA]</scope>
    <source>
        <strain evidence="12 13">D216</strain>
    </source>
</reference>
<dbReference type="EMBL" id="SKBQ01000019">
    <property type="protein sequence ID" value="TPX16178.1"/>
    <property type="molecule type" value="Genomic_DNA"/>
</dbReference>
<evidence type="ECO:0000256" key="5">
    <source>
        <dbReference type="ARBA" id="ARBA00048683"/>
    </source>
</evidence>
<dbReference type="AlphaFoldDB" id="A0A507BHG5"/>
<keyword evidence="13" id="KW-1185">Reference proteome</keyword>
<evidence type="ECO:0000256" key="1">
    <source>
        <dbReference type="ARBA" id="ARBA00011009"/>
    </source>
</evidence>
<dbReference type="GO" id="GO:0005975">
    <property type="term" value="P:carbohydrate metabolic process"/>
    <property type="evidence" value="ECO:0007669"/>
    <property type="project" value="InterPro"/>
</dbReference>
<evidence type="ECO:0000256" key="7">
    <source>
        <dbReference type="RuleBase" id="RU000437"/>
    </source>
</evidence>
<dbReference type="PROSITE" id="PS00957">
    <property type="entry name" value="NAD_G3PDH"/>
    <property type="match status" value="1"/>
</dbReference>
<accession>A0A507BHG5</accession>
<dbReference type="Gene3D" id="3.40.50.720">
    <property type="entry name" value="NAD(P)-binding Rossmann-like Domain"/>
    <property type="match status" value="1"/>
</dbReference>
<organism evidence="12 13">
    <name type="scientific">Thyridium curvatum</name>
    <dbReference type="NCBI Taxonomy" id="1093900"/>
    <lineage>
        <taxon>Eukaryota</taxon>
        <taxon>Fungi</taxon>
        <taxon>Dikarya</taxon>
        <taxon>Ascomycota</taxon>
        <taxon>Pezizomycotina</taxon>
        <taxon>Sordariomycetes</taxon>
        <taxon>Sordariomycetidae</taxon>
        <taxon>Thyridiales</taxon>
        <taxon>Thyridiaceae</taxon>
        <taxon>Thyridium</taxon>
    </lineage>
</organism>
<feature type="region of interest" description="Disordered" evidence="9">
    <location>
        <begin position="192"/>
        <end position="248"/>
    </location>
</feature>
<dbReference type="InParanoid" id="A0A507BHG5"/>
<dbReference type="RefSeq" id="XP_030997889.1">
    <property type="nucleotide sequence ID" value="XM_031138554.1"/>
</dbReference>
<evidence type="ECO:0000256" key="8">
    <source>
        <dbReference type="RuleBase" id="RU361243"/>
    </source>
</evidence>
<dbReference type="GeneID" id="41971620"/>
<dbReference type="PANTHER" id="PTHR11728">
    <property type="entry name" value="GLYCEROL-3-PHOSPHATE DEHYDROGENASE"/>
    <property type="match status" value="1"/>
</dbReference>
<keyword evidence="4 7" id="KW-0520">NAD</keyword>
<dbReference type="GO" id="GO:0051287">
    <property type="term" value="F:NAD binding"/>
    <property type="evidence" value="ECO:0007669"/>
    <property type="project" value="UniProtKB-UniRule"/>
</dbReference>
<feature type="domain" description="Glycerol-3-phosphate dehydrogenase NAD-dependent N-terminal" evidence="10">
    <location>
        <begin position="15"/>
        <end position="195"/>
    </location>
</feature>
<dbReference type="Proteomes" id="UP000319257">
    <property type="component" value="Unassembled WGS sequence"/>
</dbReference>
<dbReference type="GO" id="GO:0005634">
    <property type="term" value="C:nucleus"/>
    <property type="evidence" value="ECO:0007669"/>
    <property type="project" value="TreeGrafter"/>
</dbReference>
<evidence type="ECO:0000313" key="12">
    <source>
        <dbReference type="EMBL" id="TPX16178.1"/>
    </source>
</evidence>
<evidence type="ECO:0000256" key="3">
    <source>
        <dbReference type="ARBA" id="ARBA00023002"/>
    </source>
</evidence>
<dbReference type="InterPro" id="IPR006168">
    <property type="entry name" value="G3P_DH_NAD-dep"/>
</dbReference>
<evidence type="ECO:0000256" key="4">
    <source>
        <dbReference type="ARBA" id="ARBA00023027"/>
    </source>
</evidence>
<dbReference type="OrthoDB" id="10263760at2759"/>
<dbReference type="PANTHER" id="PTHR11728:SF8">
    <property type="entry name" value="GLYCEROL-3-PHOSPHATE DEHYDROGENASE [NAD(+)]-RELATED"/>
    <property type="match status" value="1"/>
</dbReference>
<dbReference type="SUPFAM" id="SSF51735">
    <property type="entry name" value="NAD(P)-binding Rossmann-fold domains"/>
    <property type="match status" value="1"/>
</dbReference>
<keyword evidence="3 7" id="KW-0560">Oxidoreductase</keyword>
<dbReference type="GO" id="GO:0046168">
    <property type="term" value="P:glycerol-3-phosphate catabolic process"/>
    <property type="evidence" value="ECO:0007669"/>
    <property type="project" value="UniProtKB-UniRule"/>
</dbReference>
<evidence type="ECO:0000259" key="11">
    <source>
        <dbReference type="Pfam" id="PF07479"/>
    </source>
</evidence>
<dbReference type="GO" id="GO:0141152">
    <property type="term" value="F:glycerol-3-phosphate dehydrogenase (NAD+) activity"/>
    <property type="evidence" value="ECO:0007669"/>
    <property type="project" value="UniProtKB-UniRule"/>
</dbReference>
<dbReference type="SUPFAM" id="SSF48179">
    <property type="entry name" value="6-phosphogluconate dehydrogenase C-terminal domain-like"/>
    <property type="match status" value="1"/>
</dbReference>
<comment type="caution">
    <text evidence="12">The sequence shown here is derived from an EMBL/GenBank/DDBJ whole genome shotgun (WGS) entry which is preliminary data.</text>
</comment>
<dbReference type="FunFam" id="3.40.50.720:FF:000294">
    <property type="entry name" value="Glycerol-3-phosphate dehydrogenase [NAD(+)]"/>
    <property type="match status" value="1"/>
</dbReference>
<feature type="domain" description="Glycerol-3-phosphate dehydrogenase NAD-dependent C-terminal" evidence="11">
    <location>
        <begin position="273"/>
        <end position="407"/>
    </location>
</feature>
<dbReference type="Pfam" id="PF01210">
    <property type="entry name" value="NAD_Gly3P_dh_N"/>
    <property type="match status" value="1"/>
</dbReference>
<dbReference type="FunCoup" id="A0A507BHG5">
    <property type="interactions" value="565"/>
</dbReference>
<dbReference type="EC" id="1.1.1.8" evidence="2 8"/>
<dbReference type="PRINTS" id="PR00077">
    <property type="entry name" value="GPDHDRGNASE"/>
</dbReference>
<evidence type="ECO:0000256" key="6">
    <source>
        <dbReference type="ARBA" id="ARBA00072861"/>
    </source>
</evidence>
<name>A0A507BHG5_9PEZI</name>
<gene>
    <name evidence="12" type="ORF">E0L32_004173</name>
</gene>